<feature type="compositionally biased region" description="Polar residues" evidence="1">
    <location>
        <begin position="40"/>
        <end position="50"/>
    </location>
</feature>
<feature type="compositionally biased region" description="Low complexity" evidence="1">
    <location>
        <begin position="74"/>
        <end position="98"/>
    </location>
</feature>
<feature type="non-terminal residue" evidence="2">
    <location>
        <position position="1"/>
    </location>
</feature>
<dbReference type="Proteomes" id="UP001529510">
    <property type="component" value="Unassembled WGS sequence"/>
</dbReference>
<organism evidence="2 3">
    <name type="scientific">Cirrhinus mrigala</name>
    <name type="common">Mrigala</name>
    <dbReference type="NCBI Taxonomy" id="683832"/>
    <lineage>
        <taxon>Eukaryota</taxon>
        <taxon>Metazoa</taxon>
        <taxon>Chordata</taxon>
        <taxon>Craniata</taxon>
        <taxon>Vertebrata</taxon>
        <taxon>Euteleostomi</taxon>
        <taxon>Actinopterygii</taxon>
        <taxon>Neopterygii</taxon>
        <taxon>Teleostei</taxon>
        <taxon>Ostariophysi</taxon>
        <taxon>Cypriniformes</taxon>
        <taxon>Cyprinidae</taxon>
        <taxon>Labeoninae</taxon>
        <taxon>Labeonini</taxon>
        <taxon>Cirrhinus</taxon>
    </lineage>
</organism>
<feature type="non-terminal residue" evidence="2">
    <location>
        <position position="168"/>
    </location>
</feature>
<protein>
    <submittedName>
        <fullName evidence="2">Uncharacterized protein</fullName>
    </submittedName>
</protein>
<sequence length="168" mass="17521">QQQNSNLTLNPVGPLGTPSALCSTPPPPSASTPAAAANLQPLQTQPSTPASVGGHVTPTHIPSGLPRPPSVLGSSPAPSQPLTPLQSQPEPPMQMQQPTSVQAQQPSTPLSQMAASVDNRVPTPASVAETHSQQALPPDYPAAELKTEHQEDEQDFESGKKRIDVKME</sequence>
<evidence type="ECO:0000313" key="2">
    <source>
        <dbReference type="EMBL" id="KAL0196696.1"/>
    </source>
</evidence>
<dbReference type="AlphaFoldDB" id="A0ABD0RFQ2"/>
<feature type="compositionally biased region" description="Basic and acidic residues" evidence="1">
    <location>
        <begin position="157"/>
        <end position="168"/>
    </location>
</feature>
<name>A0ABD0RFQ2_CIRMR</name>
<feature type="region of interest" description="Disordered" evidence="1">
    <location>
        <begin position="1"/>
        <end position="168"/>
    </location>
</feature>
<comment type="caution">
    <text evidence="2">The sequence shown here is derived from an EMBL/GenBank/DDBJ whole genome shotgun (WGS) entry which is preliminary data.</text>
</comment>
<keyword evidence="3" id="KW-1185">Reference proteome</keyword>
<feature type="compositionally biased region" description="Polar residues" evidence="1">
    <location>
        <begin position="99"/>
        <end position="114"/>
    </location>
</feature>
<gene>
    <name evidence="2" type="ORF">M9458_005236</name>
</gene>
<evidence type="ECO:0000313" key="3">
    <source>
        <dbReference type="Proteomes" id="UP001529510"/>
    </source>
</evidence>
<dbReference type="EMBL" id="JAMKFB020000003">
    <property type="protein sequence ID" value="KAL0196696.1"/>
    <property type="molecule type" value="Genomic_DNA"/>
</dbReference>
<reference evidence="2 3" key="1">
    <citation type="submission" date="2024-05" db="EMBL/GenBank/DDBJ databases">
        <title>Genome sequencing and assembly of Indian major carp, Cirrhinus mrigala (Hamilton, 1822).</title>
        <authorList>
            <person name="Mohindra V."/>
            <person name="Chowdhury L.M."/>
            <person name="Lal K."/>
            <person name="Jena J.K."/>
        </authorList>
    </citation>
    <scope>NUCLEOTIDE SEQUENCE [LARGE SCALE GENOMIC DNA]</scope>
    <source>
        <strain evidence="2">CM1030</strain>
        <tissue evidence="2">Blood</tissue>
    </source>
</reference>
<proteinExistence type="predicted"/>
<accession>A0ABD0RFQ2</accession>
<evidence type="ECO:0000256" key="1">
    <source>
        <dbReference type="SAM" id="MobiDB-lite"/>
    </source>
</evidence>